<evidence type="ECO:0000256" key="1">
    <source>
        <dbReference type="SAM" id="MobiDB-lite"/>
    </source>
</evidence>
<comment type="caution">
    <text evidence="3">The sequence shown here is derived from an EMBL/GenBank/DDBJ whole genome shotgun (WGS) entry which is preliminary data.</text>
</comment>
<feature type="compositionally biased region" description="Basic and acidic residues" evidence="1">
    <location>
        <begin position="26"/>
        <end position="42"/>
    </location>
</feature>
<dbReference type="OrthoDB" id="708113at2759"/>
<reference evidence="3" key="1">
    <citation type="submission" date="2020-07" db="EMBL/GenBank/DDBJ databases">
        <title>Genome sequence and genetic diversity analysis of an under-domesticated orphan crop, white fonio (Digitaria exilis).</title>
        <authorList>
            <person name="Bennetzen J.L."/>
            <person name="Chen S."/>
            <person name="Ma X."/>
            <person name="Wang X."/>
            <person name="Yssel A.E.J."/>
            <person name="Chaluvadi S.R."/>
            <person name="Johnson M."/>
            <person name="Gangashetty P."/>
            <person name="Hamidou F."/>
            <person name="Sanogo M.D."/>
            <person name="Zwaenepoel A."/>
            <person name="Wallace J."/>
            <person name="Van De Peer Y."/>
            <person name="Van Deynze A."/>
        </authorList>
    </citation>
    <scope>NUCLEOTIDE SEQUENCE</scope>
    <source>
        <tissue evidence="3">Leaves</tissue>
    </source>
</reference>
<keyword evidence="4" id="KW-1185">Reference proteome</keyword>
<evidence type="ECO:0000256" key="2">
    <source>
        <dbReference type="SAM" id="Phobius"/>
    </source>
</evidence>
<gene>
    <name evidence="3" type="ORF">HU200_033350</name>
</gene>
<feature type="transmembrane region" description="Helical" evidence="2">
    <location>
        <begin position="94"/>
        <end position="115"/>
    </location>
</feature>
<evidence type="ECO:0000313" key="4">
    <source>
        <dbReference type="Proteomes" id="UP000636709"/>
    </source>
</evidence>
<dbReference type="Proteomes" id="UP000636709">
    <property type="component" value="Unassembled WGS sequence"/>
</dbReference>
<keyword evidence="2" id="KW-0472">Membrane</keyword>
<sequence length="138" mass="14895">MAMLIPVASPRFVWIVERCRKVEDRQRQSGATRRADVQRDRPASSGPGARTCPNARLTSASVAMLVALVCTLVMLVGQLIQVHAPAKDSYQDKFGSAISDMACLIATLVLCSFLLPGTVIQLLRHGCGVGYGPWQLNA</sequence>
<feature type="transmembrane region" description="Helical" evidence="2">
    <location>
        <begin position="60"/>
        <end position="82"/>
    </location>
</feature>
<evidence type="ECO:0000313" key="3">
    <source>
        <dbReference type="EMBL" id="KAF8702012.1"/>
    </source>
</evidence>
<feature type="region of interest" description="Disordered" evidence="1">
    <location>
        <begin position="26"/>
        <end position="50"/>
    </location>
</feature>
<protein>
    <submittedName>
        <fullName evidence="3">Uncharacterized protein</fullName>
    </submittedName>
</protein>
<organism evidence="3 4">
    <name type="scientific">Digitaria exilis</name>
    <dbReference type="NCBI Taxonomy" id="1010633"/>
    <lineage>
        <taxon>Eukaryota</taxon>
        <taxon>Viridiplantae</taxon>
        <taxon>Streptophyta</taxon>
        <taxon>Embryophyta</taxon>
        <taxon>Tracheophyta</taxon>
        <taxon>Spermatophyta</taxon>
        <taxon>Magnoliopsida</taxon>
        <taxon>Liliopsida</taxon>
        <taxon>Poales</taxon>
        <taxon>Poaceae</taxon>
        <taxon>PACMAD clade</taxon>
        <taxon>Panicoideae</taxon>
        <taxon>Panicodae</taxon>
        <taxon>Paniceae</taxon>
        <taxon>Anthephorinae</taxon>
        <taxon>Digitaria</taxon>
    </lineage>
</organism>
<keyword evidence="2" id="KW-1133">Transmembrane helix</keyword>
<proteinExistence type="predicted"/>
<keyword evidence="2" id="KW-0812">Transmembrane</keyword>
<dbReference type="EMBL" id="JACEFO010001795">
    <property type="protein sequence ID" value="KAF8702012.1"/>
    <property type="molecule type" value="Genomic_DNA"/>
</dbReference>
<name>A0A835EKZ2_9POAL</name>
<accession>A0A835EKZ2</accession>
<dbReference type="AlphaFoldDB" id="A0A835EKZ2"/>